<dbReference type="EMBL" id="JAODUP010000174">
    <property type="protein sequence ID" value="KAK2158238.1"/>
    <property type="molecule type" value="Genomic_DNA"/>
</dbReference>
<reference evidence="2" key="1">
    <citation type="journal article" date="2023" name="Mol. Biol. Evol.">
        <title>Third-Generation Sequencing Reveals the Adaptive Role of the Epigenome in Three Deep-Sea Polychaetes.</title>
        <authorList>
            <person name="Perez M."/>
            <person name="Aroh O."/>
            <person name="Sun Y."/>
            <person name="Lan Y."/>
            <person name="Juniper S.K."/>
            <person name="Young C.R."/>
            <person name="Angers B."/>
            <person name="Qian P.Y."/>
        </authorList>
    </citation>
    <scope>NUCLEOTIDE SEQUENCE</scope>
    <source>
        <strain evidence="2">P08H-3</strain>
    </source>
</reference>
<organism evidence="2 3">
    <name type="scientific">Paralvinella palmiformis</name>
    <dbReference type="NCBI Taxonomy" id="53620"/>
    <lineage>
        <taxon>Eukaryota</taxon>
        <taxon>Metazoa</taxon>
        <taxon>Spiralia</taxon>
        <taxon>Lophotrochozoa</taxon>
        <taxon>Annelida</taxon>
        <taxon>Polychaeta</taxon>
        <taxon>Sedentaria</taxon>
        <taxon>Canalipalpata</taxon>
        <taxon>Terebellida</taxon>
        <taxon>Terebelliformia</taxon>
        <taxon>Alvinellidae</taxon>
        <taxon>Paralvinella</taxon>
    </lineage>
</organism>
<comment type="caution">
    <text evidence="2">The sequence shown here is derived from an EMBL/GenBank/DDBJ whole genome shotgun (WGS) entry which is preliminary data.</text>
</comment>
<evidence type="ECO:0000313" key="3">
    <source>
        <dbReference type="Proteomes" id="UP001208570"/>
    </source>
</evidence>
<gene>
    <name evidence="2" type="ORF">LSH36_174g04045</name>
</gene>
<dbReference type="Gene3D" id="3.90.320.10">
    <property type="match status" value="1"/>
</dbReference>
<evidence type="ECO:0000259" key="1">
    <source>
        <dbReference type="Pfam" id="PF00078"/>
    </source>
</evidence>
<sequence>MPMCPTNPPQIDAALGTKKGVEIIKRLPVDRVKSHALEVETRDQAGSDKWWEERRLRITASKFGEVVSRKQHPLFCLVEKAGVPYELEDGTPVSVAGYADDTMVVSNNKHDLQVNINLVEEFCRAAKLKLNAKKSYAYTISPIAKTYVINCGDQLRIEAEAIMWIERGDTENTWE</sequence>
<name>A0AAD9JRX4_9ANNE</name>
<dbReference type="AlphaFoldDB" id="A0AAD9JRX4"/>
<proteinExistence type="predicted"/>
<feature type="domain" description="Reverse transcriptase" evidence="1">
    <location>
        <begin position="92"/>
        <end position="138"/>
    </location>
</feature>
<accession>A0AAD9JRX4</accession>
<evidence type="ECO:0000313" key="2">
    <source>
        <dbReference type="EMBL" id="KAK2158238.1"/>
    </source>
</evidence>
<protein>
    <recommendedName>
        <fullName evidence="1">Reverse transcriptase domain-containing protein</fullName>
    </recommendedName>
</protein>
<keyword evidence="3" id="KW-1185">Reference proteome</keyword>
<dbReference type="Pfam" id="PF00078">
    <property type="entry name" value="RVT_1"/>
    <property type="match status" value="1"/>
</dbReference>
<dbReference type="InterPro" id="IPR000477">
    <property type="entry name" value="RT_dom"/>
</dbReference>
<dbReference type="Proteomes" id="UP001208570">
    <property type="component" value="Unassembled WGS sequence"/>
</dbReference>
<dbReference type="InterPro" id="IPR011604">
    <property type="entry name" value="PDDEXK-like_dom_sf"/>
</dbReference>